<keyword evidence="4" id="KW-1185">Reference proteome</keyword>
<evidence type="ECO:0000256" key="1">
    <source>
        <dbReference type="SAM" id="MobiDB-lite"/>
    </source>
</evidence>
<dbReference type="Proteomes" id="UP000756346">
    <property type="component" value="Unassembled WGS sequence"/>
</dbReference>
<sequence>MSSRREPHLLPSRSRLAYQTHCCWKSAKPSEQRVGRQSHHYSLHTSNSRPWLVAEAIRMQRSSVDLDSPSFHDISPSESEVVSPTKSTKPSVRFSDRGQTKGIMKRQAGQRRAGSISESTSHGVLFDNNGRPTALCGHLFEALAKHLAAELAPKGGLVMTPAKMATFFERYSTSADPYPKATTSFRTEGTQGYPEIEKLYDALGCEYHLVRDSALPKSKPRLPALTPAGFSRYMTISLLAYPEQEFRRLQKATFEIPILSSPSGLSDEGLQLPNELIRSLFPAKHDNETRDLFDSAMAEFLKSPRKASTSATEIPPKRSSITSFDPRRYVPEHRQGTGELDKNGVSQAPRHSVSFNGTVSDDKYKRSSISGDSSVVEQLVPKAGASRSAPATPFPASMPSRDYLPAKPIASKDGVQATPNTKHLAVPPPPTGLGLMSFPALDPGSTTSSPAVSRHNSPDILRHGMAAAGPPPPPAASPLKSAMTAQSQSPQRNETREAASAAAEVQRHRDSLVTSPSHDRGPTWEEVLGGKSGGAAPSRSHSQRSHGASSSKSSTTTASATSGSSGAGSRTDTSSRHGKRRDSVMEKRRDR</sequence>
<feature type="compositionally biased region" description="Polar residues" evidence="1">
    <location>
        <begin position="367"/>
        <end position="376"/>
    </location>
</feature>
<dbReference type="AlphaFoldDB" id="A0A9P8YGR8"/>
<evidence type="ECO:0000313" key="4">
    <source>
        <dbReference type="Proteomes" id="UP000756346"/>
    </source>
</evidence>
<feature type="compositionally biased region" description="Basic and acidic residues" evidence="1">
    <location>
        <begin position="325"/>
        <end position="342"/>
    </location>
</feature>
<dbReference type="RefSeq" id="XP_046018154.1">
    <property type="nucleotide sequence ID" value="XM_046163028.1"/>
</dbReference>
<dbReference type="GeneID" id="70192574"/>
<feature type="compositionally biased region" description="Polar residues" evidence="1">
    <location>
        <begin position="444"/>
        <end position="455"/>
    </location>
</feature>
<dbReference type="InterPro" id="IPR055936">
    <property type="entry name" value="DUF7514"/>
</dbReference>
<accession>A0A9P8YGR8</accession>
<feature type="compositionally biased region" description="Polar residues" evidence="1">
    <location>
        <begin position="483"/>
        <end position="492"/>
    </location>
</feature>
<evidence type="ECO:0000313" key="3">
    <source>
        <dbReference type="EMBL" id="KAH7040099.1"/>
    </source>
</evidence>
<dbReference type="PANTHER" id="PTHR39611">
    <property type="entry name" value="HYDROXYPROLINE-RICH GLYCOPROTEIN DZ-HRGP-RELATED"/>
    <property type="match status" value="1"/>
</dbReference>
<feature type="compositionally biased region" description="Low complexity" evidence="1">
    <location>
        <begin position="545"/>
        <end position="572"/>
    </location>
</feature>
<evidence type="ECO:0000259" key="2">
    <source>
        <dbReference type="Pfam" id="PF24355"/>
    </source>
</evidence>
<feature type="domain" description="DUF7514" evidence="2">
    <location>
        <begin position="123"/>
        <end position="296"/>
    </location>
</feature>
<feature type="compositionally biased region" description="Basic and acidic residues" evidence="1">
    <location>
        <begin position="505"/>
        <end position="523"/>
    </location>
</feature>
<gene>
    <name evidence="3" type="ORF">B0I36DRAFT_5618</name>
</gene>
<comment type="caution">
    <text evidence="3">The sequence shown here is derived from an EMBL/GenBank/DDBJ whole genome shotgun (WGS) entry which is preliminary data.</text>
</comment>
<feature type="compositionally biased region" description="Basic and acidic residues" evidence="1">
    <location>
        <begin position="581"/>
        <end position="591"/>
    </location>
</feature>
<feature type="region of interest" description="Disordered" evidence="1">
    <location>
        <begin position="73"/>
        <end position="120"/>
    </location>
</feature>
<dbReference type="OrthoDB" id="5413703at2759"/>
<protein>
    <recommendedName>
        <fullName evidence="2">DUF7514 domain-containing protein</fullName>
    </recommendedName>
</protein>
<proteinExistence type="predicted"/>
<feature type="compositionally biased region" description="Polar residues" evidence="1">
    <location>
        <begin position="76"/>
        <end position="90"/>
    </location>
</feature>
<feature type="region of interest" description="Disordered" evidence="1">
    <location>
        <begin position="304"/>
        <end position="591"/>
    </location>
</feature>
<reference evidence="3" key="1">
    <citation type="journal article" date="2021" name="Nat. Commun.">
        <title>Genetic determinants of endophytism in the Arabidopsis root mycobiome.</title>
        <authorList>
            <person name="Mesny F."/>
            <person name="Miyauchi S."/>
            <person name="Thiergart T."/>
            <person name="Pickel B."/>
            <person name="Atanasova L."/>
            <person name="Karlsson M."/>
            <person name="Huettel B."/>
            <person name="Barry K.W."/>
            <person name="Haridas S."/>
            <person name="Chen C."/>
            <person name="Bauer D."/>
            <person name="Andreopoulos W."/>
            <person name="Pangilinan J."/>
            <person name="LaButti K."/>
            <person name="Riley R."/>
            <person name="Lipzen A."/>
            <person name="Clum A."/>
            <person name="Drula E."/>
            <person name="Henrissat B."/>
            <person name="Kohler A."/>
            <person name="Grigoriev I.V."/>
            <person name="Martin F.M."/>
            <person name="Hacquard S."/>
        </authorList>
    </citation>
    <scope>NUCLEOTIDE SEQUENCE</scope>
    <source>
        <strain evidence="3">MPI-CAGE-CH-0230</strain>
    </source>
</reference>
<dbReference type="EMBL" id="JAGTJQ010000001">
    <property type="protein sequence ID" value="KAH7040099.1"/>
    <property type="molecule type" value="Genomic_DNA"/>
</dbReference>
<dbReference type="PANTHER" id="PTHR39611:SF2">
    <property type="entry name" value="HYDROXYPROLINE-RICH GLYCOPROTEIN DZ-HRGP"/>
    <property type="match status" value="1"/>
</dbReference>
<name>A0A9P8YGR8_9PEZI</name>
<organism evidence="3 4">
    <name type="scientific">Microdochium trichocladiopsis</name>
    <dbReference type="NCBI Taxonomy" id="1682393"/>
    <lineage>
        <taxon>Eukaryota</taxon>
        <taxon>Fungi</taxon>
        <taxon>Dikarya</taxon>
        <taxon>Ascomycota</taxon>
        <taxon>Pezizomycotina</taxon>
        <taxon>Sordariomycetes</taxon>
        <taxon>Xylariomycetidae</taxon>
        <taxon>Xylariales</taxon>
        <taxon>Microdochiaceae</taxon>
        <taxon>Microdochium</taxon>
    </lineage>
</organism>
<dbReference type="Pfam" id="PF24355">
    <property type="entry name" value="DUF7514"/>
    <property type="match status" value="1"/>
</dbReference>